<comment type="caution">
    <text evidence="2">The sequence shown here is derived from an EMBL/GenBank/DDBJ whole genome shotgun (WGS) entry which is preliminary data.</text>
</comment>
<dbReference type="Gene3D" id="1.10.260.40">
    <property type="entry name" value="lambda repressor-like DNA-binding domains"/>
    <property type="match status" value="1"/>
</dbReference>
<dbReference type="GO" id="GO:0003677">
    <property type="term" value="F:DNA binding"/>
    <property type="evidence" value="ECO:0007669"/>
    <property type="project" value="UniProtKB-KW"/>
</dbReference>
<sequence>MPPRRQPTARQERLGTELRKLREAAGMTAREAAGLLGTNPIQMSQMESGRAGISEERLRRLASHYACADGQLIDALAAMATERGRGWWEEYRGVLPPAFLDLAELEHHATFLRDLNIVHVPGILQTESYARAVFSYNVPELPASELEPRVAHRMRRRVVVGRESPTEFEAVIHEAALRIRVGDRLIARDQLKHVLDESERPNVTVRVIPFDVDWFSGASSSMIHAGGAVPQLDTVVRDAPHGTAHLDAQSQIARLRVLFRKVEEASLSPAKSRDFIYCLMREV</sequence>
<gene>
    <name evidence="2" type="ORF">ADK38_10150</name>
</gene>
<dbReference type="SMART" id="SM00530">
    <property type="entry name" value="HTH_XRE"/>
    <property type="match status" value="1"/>
</dbReference>
<feature type="domain" description="HTH cro/C1-type" evidence="1">
    <location>
        <begin position="18"/>
        <end position="72"/>
    </location>
</feature>
<dbReference type="CDD" id="cd00093">
    <property type="entry name" value="HTH_XRE"/>
    <property type="match status" value="1"/>
</dbReference>
<dbReference type="InterPro" id="IPR010982">
    <property type="entry name" value="Lambda_DNA-bd_dom_sf"/>
</dbReference>
<proteinExistence type="predicted"/>
<keyword evidence="3" id="KW-1185">Reference proteome</keyword>
<accession>A0ABR5J9X0</accession>
<keyword evidence="2" id="KW-0238">DNA-binding</keyword>
<dbReference type="SUPFAM" id="SSF47413">
    <property type="entry name" value="lambda repressor-like DNA-binding domains"/>
    <property type="match status" value="1"/>
</dbReference>
<evidence type="ECO:0000313" key="3">
    <source>
        <dbReference type="Proteomes" id="UP000037020"/>
    </source>
</evidence>
<protein>
    <submittedName>
        <fullName evidence="2">DNA-binding protein</fullName>
    </submittedName>
</protein>
<name>A0ABR5J9X0_9ACTN</name>
<reference evidence="2 3" key="1">
    <citation type="submission" date="2015-07" db="EMBL/GenBank/DDBJ databases">
        <authorList>
            <person name="Ju K.-S."/>
            <person name="Doroghazi J.R."/>
            <person name="Metcalf W.W."/>
        </authorList>
    </citation>
    <scope>NUCLEOTIDE SEQUENCE [LARGE SCALE GENOMIC DNA]</scope>
    <source>
        <strain evidence="2 3">NRRL B-3589</strain>
    </source>
</reference>
<dbReference type="EMBL" id="LGUT01000856">
    <property type="protein sequence ID" value="KOG90177.1"/>
    <property type="molecule type" value="Genomic_DNA"/>
</dbReference>
<evidence type="ECO:0000259" key="1">
    <source>
        <dbReference type="PROSITE" id="PS50943"/>
    </source>
</evidence>
<dbReference type="RefSeq" id="WP_030889166.1">
    <property type="nucleotide sequence ID" value="NZ_JBIRHZ010000016.1"/>
</dbReference>
<dbReference type="PROSITE" id="PS50943">
    <property type="entry name" value="HTH_CROC1"/>
    <property type="match status" value="1"/>
</dbReference>
<organism evidence="2 3">
    <name type="scientific">Streptomyces varsoviensis</name>
    <dbReference type="NCBI Taxonomy" id="67373"/>
    <lineage>
        <taxon>Bacteria</taxon>
        <taxon>Bacillati</taxon>
        <taxon>Actinomycetota</taxon>
        <taxon>Actinomycetes</taxon>
        <taxon>Kitasatosporales</taxon>
        <taxon>Streptomycetaceae</taxon>
        <taxon>Streptomyces</taxon>
    </lineage>
</organism>
<evidence type="ECO:0000313" key="2">
    <source>
        <dbReference type="EMBL" id="KOG90177.1"/>
    </source>
</evidence>
<dbReference type="Pfam" id="PF19054">
    <property type="entry name" value="DUF5753"/>
    <property type="match status" value="1"/>
</dbReference>
<dbReference type="Proteomes" id="UP000037020">
    <property type="component" value="Unassembled WGS sequence"/>
</dbReference>
<dbReference type="Pfam" id="PF13560">
    <property type="entry name" value="HTH_31"/>
    <property type="match status" value="1"/>
</dbReference>
<dbReference type="InterPro" id="IPR001387">
    <property type="entry name" value="Cro/C1-type_HTH"/>
</dbReference>
<dbReference type="InterPro" id="IPR043917">
    <property type="entry name" value="DUF5753"/>
</dbReference>